<feature type="compositionally biased region" description="Polar residues" evidence="1">
    <location>
        <begin position="65"/>
        <end position="79"/>
    </location>
</feature>
<dbReference type="EMBL" id="BPLR01010485">
    <property type="protein sequence ID" value="GIY39581.1"/>
    <property type="molecule type" value="Genomic_DNA"/>
</dbReference>
<proteinExistence type="predicted"/>
<dbReference type="AlphaFoldDB" id="A0AAV4T2W4"/>
<reference evidence="2 3" key="1">
    <citation type="submission" date="2021-06" db="EMBL/GenBank/DDBJ databases">
        <title>Caerostris extrusa draft genome.</title>
        <authorList>
            <person name="Kono N."/>
            <person name="Arakawa K."/>
        </authorList>
    </citation>
    <scope>NUCLEOTIDE SEQUENCE [LARGE SCALE GENOMIC DNA]</scope>
</reference>
<feature type="region of interest" description="Disordered" evidence="1">
    <location>
        <begin position="41"/>
        <end position="89"/>
    </location>
</feature>
<sequence>MHGIPYFSNASGVHCNNLRCKKRLPGHWSLSGPNHTYFSGFKKPPWLENQQDRKESEKLSENSTHEYTNSTGTNANLQDSPFGVVDFKG</sequence>
<dbReference type="Proteomes" id="UP001054945">
    <property type="component" value="Unassembled WGS sequence"/>
</dbReference>
<accession>A0AAV4T2W4</accession>
<gene>
    <name evidence="2" type="ORF">CEXT_704381</name>
</gene>
<evidence type="ECO:0000313" key="2">
    <source>
        <dbReference type="EMBL" id="GIY39581.1"/>
    </source>
</evidence>
<protein>
    <submittedName>
        <fullName evidence="2">Uncharacterized protein</fullName>
    </submittedName>
</protein>
<organism evidence="2 3">
    <name type="scientific">Caerostris extrusa</name>
    <name type="common">Bark spider</name>
    <name type="synonym">Caerostris bankana</name>
    <dbReference type="NCBI Taxonomy" id="172846"/>
    <lineage>
        <taxon>Eukaryota</taxon>
        <taxon>Metazoa</taxon>
        <taxon>Ecdysozoa</taxon>
        <taxon>Arthropoda</taxon>
        <taxon>Chelicerata</taxon>
        <taxon>Arachnida</taxon>
        <taxon>Araneae</taxon>
        <taxon>Araneomorphae</taxon>
        <taxon>Entelegynae</taxon>
        <taxon>Araneoidea</taxon>
        <taxon>Araneidae</taxon>
        <taxon>Caerostris</taxon>
    </lineage>
</organism>
<feature type="compositionally biased region" description="Basic and acidic residues" evidence="1">
    <location>
        <begin position="50"/>
        <end position="64"/>
    </location>
</feature>
<keyword evidence="3" id="KW-1185">Reference proteome</keyword>
<name>A0AAV4T2W4_CAEEX</name>
<comment type="caution">
    <text evidence="2">The sequence shown here is derived from an EMBL/GenBank/DDBJ whole genome shotgun (WGS) entry which is preliminary data.</text>
</comment>
<evidence type="ECO:0000256" key="1">
    <source>
        <dbReference type="SAM" id="MobiDB-lite"/>
    </source>
</evidence>
<evidence type="ECO:0000313" key="3">
    <source>
        <dbReference type="Proteomes" id="UP001054945"/>
    </source>
</evidence>